<dbReference type="SUPFAM" id="SSF81383">
    <property type="entry name" value="F-box domain"/>
    <property type="match status" value="1"/>
</dbReference>
<dbReference type="InterPro" id="IPR032675">
    <property type="entry name" value="LRR_dom_sf"/>
</dbReference>
<dbReference type="CDD" id="cd09917">
    <property type="entry name" value="F-box_SF"/>
    <property type="match status" value="1"/>
</dbReference>
<dbReference type="InterPro" id="IPR001810">
    <property type="entry name" value="F-box_dom"/>
</dbReference>
<dbReference type="AlphaFoldDB" id="A0A914UXI1"/>
<dbReference type="Gene3D" id="3.80.10.10">
    <property type="entry name" value="Ribonuclease Inhibitor"/>
    <property type="match status" value="1"/>
</dbReference>
<accession>A0A914UXI1</accession>
<organism evidence="2 3">
    <name type="scientific">Plectus sambesii</name>
    <dbReference type="NCBI Taxonomy" id="2011161"/>
    <lineage>
        <taxon>Eukaryota</taxon>
        <taxon>Metazoa</taxon>
        <taxon>Ecdysozoa</taxon>
        <taxon>Nematoda</taxon>
        <taxon>Chromadorea</taxon>
        <taxon>Plectida</taxon>
        <taxon>Plectina</taxon>
        <taxon>Plectoidea</taxon>
        <taxon>Plectidae</taxon>
        <taxon>Plectus</taxon>
    </lineage>
</organism>
<evidence type="ECO:0000313" key="3">
    <source>
        <dbReference type="WBParaSite" id="PSAMB.scaffold1344size32720.g12475.t1"/>
    </source>
</evidence>
<evidence type="ECO:0000313" key="2">
    <source>
        <dbReference type="Proteomes" id="UP000887566"/>
    </source>
</evidence>
<evidence type="ECO:0000259" key="1">
    <source>
        <dbReference type="PROSITE" id="PS50181"/>
    </source>
</evidence>
<dbReference type="Pfam" id="PF12937">
    <property type="entry name" value="F-box-like"/>
    <property type="match status" value="1"/>
</dbReference>
<dbReference type="InterPro" id="IPR036047">
    <property type="entry name" value="F-box-like_dom_sf"/>
</dbReference>
<dbReference type="PROSITE" id="PS50181">
    <property type="entry name" value="FBOX"/>
    <property type="match status" value="1"/>
</dbReference>
<feature type="domain" description="F-box" evidence="1">
    <location>
        <begin position="12"/>
        <end position="56"/>
    </location>
</feature>
<proteinExistence type="predicted"/>
<keyword evidence="2" id="KW-1185">Reference proteome</keyword>
<protein>
    <submittedName>
        <fullName evidence="3">F-box domain-containing protein</fullName>
    </submittedName>
</protein>
<name>A0A914UXI1_9BILA</name>
<reference evidence="3" key="1">
    <citation type="submission" date="2022-11" db="UniProtKB">
        <authorList>
            <consortium name="WormBaseParasite"/>
        </authorList>
    </citation>
    <scope>IDENTIFICATION</scope>
</reference>
<dbReference type="Gene3D" id="1.20.1280.50">
    <property type="match status" value="1"/>
</dbReference>
<dbReference type="Proteomes" id="UP000887566">
    <property type="component" value="Unplaced"/>
</dbReference>
<dbReference type="SUPFAM" id="SSF52047">
    <property type="entry name" value="RNI-like"/>
    <property type="match status" value="1"/>
</dbReference>
<dbReference type="WBParaSite" id="PSAMB.scaffold1344size32720.g12475.t1">
    <property type="protein sequence ID" value="PSAMB.scaffold1344size32720.g12475.t1"/>
    <property type="gene ID" value="PSAMB.scaffold1344size32720.g12475"/>
</dbReference>
<sequence>MSAPEGEESGEEAAMLQLPDELAEKILGYLQLPDVLVLERTCRWWFDAAVLYWRKITVLDLVTFLRQKARLDIGNAFRFDAAASGLIKRTGPYLKSLDISRFGPLEYGLRICLEEAILNYCTKLECLKICNRLLDRQWLIKLFTVTGKQLRSLSMSHLYIKNEGSLQDELLGVLLENCSRLETLILSDNPKISLSCHTSFPSSLRVIDVQGCIANHRHLTEICKRCDRLESLRITYGKSTMLLPAQLLNKLTDLRIDGNAASVLMRMEDAFAADIAALTHLRSLTVSSNLVTDGLIEQVTTALLGLECLSVPGQRPPLDVLNISTCIEKLGRLPKLKEVSMKGNSPFGQRMLLLAHHLRALEHLDLSFAVKERDMVGLWDLVKSPHLVTLAIRGFVPPTRPMNAIATSLVAQLRPNCPCLIRVTLW</sequence>